<dbReference type="CDD" id="cd06259">
    <property type="entry name" value="YdcF-like"/>
    <property type="match status" value="1"/>
</dbReference>
<keyword evidence="2" id="KW-0472">Membrane</keyword>
<dbReference type="PANTHER" id="PTHR30336:SF20">
    <property type="entry name" value="DUF218 DOMAIN-CONTAINING PROTEIN"/>
    <property type="match status" value="1"/>
</dbReference>
<organism evidence="4 5">
    <name type="scientific">Actinocorallia herbida</name>
    <dbReference type="NCBI Taxonomy" id="58109"/>
    <lineage>
        <taxon>Bacteria</taxon>
        <taxon>Bacillati</taxon>
        <taxon>Actinomycetota</taxon>
        <taxon>Actinomycetes</taxon>
        <taxon>Streptosporangiales</taxon>
        <taxon>Thermomonosporaceae</taxon>
        <taxon>Actinocorallia</taxon>
    </lineage>
</organism>
<keyword evidence="2" id="KW-1133">Transmembrane helix</keyword>
<dbReference type="OrthoDB" id="9782395at2"/>
<proteinExistence type="predicted"/>
<dbReference type="InterPro" id="IPR003848">
    <property type="entry name" value="DUF218"/>
</dbReference>
<evidence type="ECO:0000259" key="3">
    <source>
        <dbReference type="Pfam" id="PF02698"/>
    </source>
</evidence>
<keyword evidence="5" id="KW-1185">Reference proteome</keyword>
<dbReference type="PANTHER" id="PTHR30336">
    <property type="entry name" value="INNER MEMBRANE PROTEIN, PROBABLE PERMEASE"/>
    <property type="match status" value="1"/>
</dbReference>
<dbReference type="InterPro" id="IPR051599">
    <property type="entry name" value="Cell_Envelope_Assoc"/>
</dbReference>
<feature type="region of interest" description="Disordered" evidence="1">
    <location>
        <begin position="1"/>
        <end position="34"/>
    </location>
</feature>
<name>A0A3N1CQV4_9ACTN</name>
<dbReference type="AlphaFoldDB" id="A0A3N1CQV4"/>
<evidence type="ECO:0000256" key="2">
    <source>
        <dbReference type="SAM" id="Phobius"/>
    </source>
</evidence>
<dbReference type="Proteomes" id="UP000272400">
    <property type="component" value="Unassembled WGS sequence"/>
</dbReference>
<evidence type="ECO:0000313" key="4">
    <source>
        <dbReference type="EMBL" id="ROO83696.1"/>
    </source>
</evidence>
<feature type="compositionally biased region" description="Basic residues" evidence="1">
    <location>
        <begin position="24"/>
        <end position="34"/>
    </location>
</feature>
<evidence type="ECO:0000313" key="5">
    <source>
        <dbReference type="Proteomes" id="UP000272400"/>
    </source>
</evidence>
<keyword evidence="2" id="KW-0812">Transmembrane</keyword>
<feature type="domain" description="DUF218" evidence="3">
    <location>
        <begin position="80"/>
        <end position="225"/>
    </location>
</feature>
<reference evidence="4 5" key="1">
    <citation type="submission" date="2018-11" db="EMBL/GenBank/DDBJ databases">
        <title>Sequencing the genomes of 1000 actinobacteria strains.</title>
        <authorList>
            <person name="Klenk H.-P."/>
        </authorList>
    </citation>
    <scope>NUCLEOTIDE SEQUENCE [LARGE SCALE GENOMIC DNA]</scope>
    <source>
        <strain evidence="4 5">DSM 44254</strain>
    </source>
</reference>
<protein>
    <submittedName>
        <fullName evidence="4">Uncharacterized SAM-binding protein YcdF (DUF218 family)</fullName>
    </submittedName>
</protein>
<dbReference type="GO" id="GO:0005886">
    <property type="term" value="C:plasma membrane"/>
    <property type="evidence" value="ECO:0007669"/>
    <property type="project" value="TreeGrafter"/>
</dbReference>
<comment type="caution">
    <text evidence="4">The sequence shown here is derived from an EMBL/GenBank/DDBJ whole genome shotgun (WGS) entry which is preliminary data.</text>
</comment>
<evidence type="ECO:0000256" key="1">
    <source>
        <dbReference type="SAM" id="MobiDB-lite"/>
    </source>
</evidence>
<sequence>MAMDADAMEQQAERHGDGRGPTSRTKRGRRKKRDKRRKPRFLVWTGRILFVVISVVVLTPLVVGWRVWYEARQDHRSASDAIVVLGAAQYDGRPSSYLEYRLRHAKELYDEDVAPKIVTVGGKQTGDRVTEAAAGRDFLIGLGVPAADVVAVESGRDTLQSMVAVGKEYKKHGWETGVVVTDPWHSLRSQKMASDNGIEAVSSPTRSGPSVLTRDTQLQSIVRETGGYLYYVLLGRSRAKT</sequence>
<dbReference type="Pfam" id="PF02698">
    <property type="entry name" value="DUF218"/>
    <property type="match status" value="1"/>
</dbReference>
<dbReference type="EMBL" id="RJKE01000001">
    <property type="protein sequence ID" value="ROO83696.1"/>
    <property type="molecule type" value="Genomic_DNA"/>
</dbReference>
<accession>A0A3N1CQV4</accession>
<gene>
    <name evidence="4" type="ORF">EDD29_1203</name>
</gene>
<feature type="transmembrane region" description="Helical" evidence="2">
    <location>
        <begin position="41"/>
        <end position="68"/>
    </location>
</feature>
<feature type="compositionally biased region" description="Low complexity" evidence="1">
    <location>
        <begin position="1"/>
        <end position="10"/>
    </location>
</feature>